<proteinExistence type="predicted"/>
<protein>
    <submittedName>
        <fullName evidence="2">Uncharacterized protein</fullName>
    </submittedName>
</protein>
<dbReference type="KEGG" id="ima:PO878_08815"/>
<feature type="transmembrane region" description="Helical" evidence="1">
    <location>
        <begin position="31"/>
        <end position="50"/>
    </location>
</feature>
<reference evidence="2" key="1">
    <citation type="submission" date="2023-01" db="EMBL/GenBank/DDBJ databases">
        <title>The diversity of Class Acidimicrobiia in South China Sea sediment environments and the proposal of Iamia marina sp. nov., a novel species of the genus Iamia.</title>
        <authorList>
            <person name="He Y."/>
            <person name="Tian X."/>
        </authorList>
    </citation>
    <scope>NUCLEOTIDE SEQUENCE</scope>
    <source>
        <strain evidence="2">DSM 19957</strain>
    </source>
</reference>
<dbReference type="RefSeq" id="WP_272738339.1">
    <property type="nucleotide sequence ID" value="NZ_CP116942.1"/>
</dbReference>
<sequence>MGLLDRWDRRNQDTLEFHNEVERRERAGNPIFKPVTAGVLLALWVGSWMLRSVLVAAFGGAVAIGVLAGIAGILLVVLVVQARGARRKWDAGEL</sequence>
<dbReference type="EMBL" id="CP116942">
    <property type="protein sequence ID" value="WCO68824.1"/>
    <property type="molecule type" value="Genomic_DNA"/>
</dbReference>
<evidence type="ECO:0000313" key="2">
    <source>
        <dbReference type="EMBL" id="WCO68824.1"/>
    </source>
</evidence>
<name>A0AAE9Y8I0_9ACTN</name>
<dbReference type="Proteomes" id="UP001216390">
    <property type="component" value="Chromosome"/>
</dbReference>
<keyword evidence="1" id="KW-0812">Transmembrane</keyword>
<evidence type="ECO:0000313" key="3">
    <source>
        <dbReference type="Proteomes" id="UP001216390"/>
    </source>
</evidence>
<gene>
    <name evidence="2" type="ORF">PO878_08815</name>
</gene>
<feature type="transmembrane region" description="Helical" evidence="1">
    <location>
        <begin position="56"/>
        <end position="80"/>
    </location>
</feature>
<keyword evidence="3" id="KW-1185">Reference proteome</keyword>
<keyword evidence="1" id="KW-1133">Transmembrane helix</keyword>
<accession>A0AAE9Y8I0</accession>
<evidence type="ECO:0000256" key="1">
    <source>
        <dbReference type="SAM" id="Phobius"/>
    </source>
</evidence>
<organism evidence="2 3">
    <name type="scientific">Iamia majanohamensis</name>
    <dbReference type="NCBI Taxonomy" id="467976"/>
    <lineage>
        <taxon>Bacteria</taxon>
        <taxon>Bacillati</taxon>
        <taxon>Actinomycetota</taxon>
        <taxon>Acidimicrobiia</taxon>
        <taxon>Acidimicrobiales</taxon>
        <taxon>Iamiaceae</taxon>
        <taxon>Iamia</taxon>
    </lineage>
</organism>
<keyword evidence="1" id="KW-0472">Membrane</keyword>
<dbReference type="AlphaFoldDB" id="A0AAE9Y8I0"/>